<dbReference type="EMBL" id="KZ999053">
    <property type="protein sequence ID" value="RKO85460.1"/>
    <property type="molecule type" value="Genomic_DNA"/>
</dbReference>
<dbReference type="OrthoDB" id="2123541at2759"/>
<dbReference type="Gene3D" id="1.10.1280.10">
    <property type="entry name" value="Di-copper center containing domain from catechol oxidase"/>
    <property type="match status" value="1"/>
</dbReference>
<gene>
    <name evidence="2" type="ORF">BDK51DRAFT_48368</name>
</gene>
<dbReference type="Proteomes" id="UP000269721">
    <property type="component" value="Unassembled WGS sequence"/>
</dbReference>
<evidence type="ECO:0000313" key="3">
    <source>
        <dbReference type="Proteomes" id="UP000269721"/>
    </source>
</evidence>
<dbReference type="GO" id="GO:0016491">
    <property type="term" value="F:oxidoreductase activity"/>
    <property type="evidence" value="ECO:0007669"/>
    <property type="project" value="InterPro"/>
</dbReference>
<feature type="domain" description="Tyrosinase copper-binding" evidence="1">
    <location>
        <begin position="10"/>
        <end position="118"/>
    </location>
</feature>
<reference evidence="3" key="1">
    <citation type="journal article" date="2018" name="Nat. Microbiol.">
        <title>Leveraging single-cell genomics to expand the fungal tree of life.</title>
        <authorList>
            <person name="Ahrendt S.R."/>
            <person name="Quandt C.A."/>
            <person name="Ciobanu D."/>
            <person name="Clum A."/>
            <person name="Salamov A."/>
            <person name="Andreopoulos B."/>
            <person name="Cheng J.F."/>
            <person name="Woyke T."/>
            <person name="Pelin A."/>
            <person name="Henrissat B."/>
            <person name="Reynolds N.K."/>
            <person name="Benny G.L."/>
            <person name="Smith M.E."/>
            <person name="James T.Y."/>
            <person name="Grigoriev I.V."/>
        </authorList>
    </citation>
    <scope>NUCLEOTIDE SEQUENCE [LARGE SCALE GENOMIC DNA]</scope>
</reference>
<evidence type="ECO:0000259" key="1">
    <source>
        <dbReference type="Pfam" id="PF00264"/>
    </source>
</evidence>
<name>A0A4P9W465_9FUNG</name>
<dbReference type="AlphaFoldDB" id="A0A4P9W465"/>
<dbReference type="InterPro" id="IPR008922">
    <property type="entry name" value="Di-copper_centre_dom_sf"/>
</dbReference>
<protein>
    <recommendedName>
        <fullName evidence="1">Tyrosinase copper-binding domain-containing protein</fullName>
    </recommendedName>
</protein>
<sequence>MNGGVGNLTIWEQVAFLHNTAGDAIHGNGIFLLFHRKFIAWFEQLMIEANPNFTGLFYWATEQQQADIHSHLLTSSSCTSLFQGNGVRIPFEDHLGQVVGRGREIVGGPLDNITFPIDNNFASPRSLIRDYVLNGGGFLPSFASAASYKNAFARFGKDDYGHRIHQLHL</sequence>
<proteinExistence type="predicted"/>
<keyword evidence="3" id="KW-1185">Reference proteome</keyword>
<dbReference type="SUPFAM" id="SSF48056">
    <property type="entry name" value="Di-copper centre-containing domain"/>
    <property type="match status" value="1"/>
</dbReference>
<organism evidence="2 3">
    <name type="scientific">Blyttiomyces helicus</name>
    <dbReference type="NCBI Taxonomy" id="388810"/>
    <lineage>
        <taxon>Eukaryota</taxon>
        <taxon>Fungi</taxon>
        <taxon>Fungi incertae sedis</taxon>
        <taxon>Chytridiomycota</taxon>
        <taxon>Chytridiomycota incertae sedis</taxon>
        <taxon>Chytridiomycetes</taxon>
        <taxon>Chytridiomycetes incertae sedis</taxon>
        <taxon>Blyttiomyces</taxon>
    </lineage>
</organism>
<dbReference type="InterPro" id="IPR002227">
    <property type="entry name" value="Tyrosinase_Cu-bd"/>
</dbReference>
<evidence type="ECO:0000313" key="2">
    <source>
        <dbReference type="EMBL" id="RKO85460.1"/>
    </source>
</evidence>
<dbReference type="Pfam" id="PF00264">
    <property type="entry name" value="Tyrosinase"/>
    <property type="match status" value="1"/>
</dbReference>
<accession>A0A4P9W465</accession>